<dbReference type="SUPFAM" id="SSF51197">
    <property type="entry name" value="Clavaminate synthase-like"/>
    <property type="match status" value="1"/>
</dbReference>
<keyword evidence="2" id="KW-1185">Reference proteome</keyword>
<dbReference type="Pfam" id="PF05721">
    <property type="entry name" value="PhyH"/>
    <property type="match status" value="1"/>
</dbReference>
<dbReference type="OrthoDB" id="3562306at2"/>
<keyword evidence="1" id="KW-0560">Oxidoreductase</keyword>
<dbReference type="GO" id="GO:0048244">
    <property type="term" value="F:phytanoyl-CoA dioxygenase activity"/>
    <property type="evidence" value="ECO:0007669"/>
    <property type="project" value="InterPro"/>
</dbReference>
<dbReference type="InterPro" id="IPR008775">
    <property type="entry name" value="Phytyl_CoA_dOase-like"/>
</dbReference>
<dbReference type="Proteomes" id="UP000193104">
    <property type="component" value="Unassembled WGS sequence"/>
</dbReference>
<dbReference type="AlphaFoldDB" id="A0A1X1D7B9"/>
<dbReference type="PANTHER" id="PTHR21308">
    <property type="entry name" value="PHYTANOYL-COA ALPHA-HYDROXYLASE"/>
    <property type="match status" value="1"/>
</dbReference>
<organism evidence="1 2">
    <name type="scientific">Pantoea wallisii</name>
    <dbReference type="NCBI Taxonomy" id="1076551"/>
    <lineage>
        <taxon>Bacteria</taxon>
        <taxon>Pseudomonadati</taxon>
        <taxon>Pseudomonadota</taxon>
        <taxon>Gammaproteobacteria</taxon>
        <taxon>Enterobacterales</taxon>
        <taxon>Erwiniaceae</taxon>
        <taxon>Pantoea</taxon>
    </lineage>
</organism>
<proteinExistence type="predicted"/>
<dbReference type="EMBL" id="MLFS01000041">
    <property type="protein sequence ID" value="ORM72460.1"/>
    <property type="molecule type" value="Genomic_DNA"/>
</dbReference>
<sequence length="380" mass="42098">MNTLFINDSHLSLDKFATLCAQTLRKDDFPLARSADKNVLIYHREDLLAAAATDRQSLLCELHQALSAGPGVFVVQDLYSDVSVIDRSNSVFEDILVSEAANGGGGDHFAKAGSNGRIWNALQKVAERDADVFIEYYSNPLLALICEAWVGPGYEMTAQVNQVRPGGKAQQPHRDYHLGFQLNEVVARFPLPLQILSQYLTLQGAVAHSDMPPESGPTQLLPWSQQYAEGYLAWRDPRFIEFFQQHAIQLPLKKGDGLFFNPALFHAAGNNTTQDHVRTANLLQVSSAFGKTMERVNHVKVMEAIYPCLLNKALSGEQLQALVAASGEGYSFPTNLDTDPPLNGLVPKTQQQLLLEALQQRCSAEEFIRQLANHENKRKA</sequence>
<dbReference type="PANTHER" id="PTHR21308:SF8">
    <property type="entry name" value="PHYTANOYL-COA DIOXYGENASE FAMILY PROTEIN (AFU_ORTHOLOGUE AFUA_2G09620)"/>
    <property type="match status" value="1"/>
</dbReference>
<dbReference type="RefSeq" id="WP_128601980.1">
    <property type="nucleotide sequence ID" value="NZ_MLFS01000041.1"/>
</dbReference>
<dbReference type="GO" id="GO:0001561">
    <property type="term" value="P:fatty acid alpha-oxidation"/>
    <property type="evidence" value="ECO:0007669"/>
    <property type="project" value="InterPro"/>
</dbReference>
<evidence type="ECO:0000313" key="1">
    <source>
        <dbReference type="EMBL" id="ORM72460.1"/>
    </source>
</evidence>
<dbReference type="STRING" id="1076551.HA48_14440"/>
<dbReference type="Gene3D" id="2.60.120.620">
    <property type="entry name" value="q2cbj1_9rhob like domain"/>
    <property type="match status" value="1"/>
</dbReference>
<accession>A0A1X1D7B9</accession>
<gene>
    <name evidence="1" type="ORF">HA48_14440</name>
</gene>
<keyword evidence="1" id="KW-0223">Dioxygenase</keyword>
<evidence type="ECO:0000313" key="2">
    <source>
        <dbReference type="Proteomes" id="UP000193104"/>
    </source>
</evidence>
<comment type="caution">
    <text evidence="1">The sequence shown here is derived from an EMBL/GenBank/DDBJ whole genome shotgun (WGS) entry which is preliminary data.</text>
</comment>
<protein>
    <submittedName>
        <fullName evidence="1">Phytanoyl-CoA dioxygenase</fullName>
    </submittedName>
</protein>
<dbReference type="InterPro" id="IPR047128">
    <property type="entry name" value="PhyH"/>
</dbReference>
<name>A0A1X1D7B9_9GAMM</name>
<reference evidence="1 2" key="1">
    <citation type="journal article" date="2017" name="Antonie Van Leeuwenhoek">
        <title>Phylogenomic resolution of the bacterial genus Pantoea and its relationship with Erwinia and Tatumella.</title>
        <authorList>
            <person name="Palmer M."/>
            <person name="Steenkamp E.T."/>
            <person name="Coetzee M.P."/>
            <person name="Chan W.Y."/>
            <person name="van Zyl E."/>
            <person name="De Maayer P."/>
            <person name="Coutinho T.A."/>
            <person name="Blom J."/>
            <person name="Smits T.H."/>
            <person name="Duffy B."/>
            <person name="Venter S.N."/>
        </authorList>
    </citation>
    <scope>NUCLEOTIDE SEQUENCE [LARGE SCALE GENOMIC DNA]</scope>
    <source>
        <strain evidence="1 2">LMG 26277</strain>
    </source>
</reference>